<reference evidence="4" key="2">
    <citation type="submission" date="2023-05" db="EMBL/GenBank/DDBJ databases">
        <authorList>
            <consortium name="Lawrence Berkeley National Laboratory"/>
            <person name="Steindorff A."/>
            <person name="Hensen N."/>
            <person name="Bonometti L."/>
            <person name="Westerberg I."/>
            <person name="Brannstrom I.O."/>
            <person name="Guillou S."/>
            <person name="Cros-Aarteil S."/>
            <person name="Calhoun S."/>
            <person name="Haridas S."/>
            <person name="Kuo A."/>
            <person name="Mondo S."/>
            <person name="Pangilinan J."/>
            <person name="Riley R."/>
            <person name="Labutti K."/>
            <person name="Andreopoulos B."/>
            <person name="Lipzen A."/>
            <person name="Chen C."/>
            <person name="Yanf M."/>
            <person name="Daum C."/>
            <person name="Ng V."/>
            <person name="Clum A."/>
            <person name="Ohm R."/>
            <person name="Martin F."/>
            <person name="Silar P."/>
            <person name="Natvig D."/>
            <person name="Lalanne C."/>
            <person name="Gautier V."/>
            <person name="Ament-Velasquez S.L."/>
            <person name="Kruys A."/>
            <person name="Hutchinson M.I."/>
            <person name="Powell A.J."/>
            <person name="Barry K."/>
            <person name="Miller A.N."/>
            <person name="Grigoriev I.V."/>
            <person name="Debuchy R."/>
            <person name="Gladieux P."/>
            <person name="Thoren M.H."/>
            <person name="Johannesson H."/>
        </authorList>
    </citation>
    <scope>NUCLEOTIDE SEQUENCE</scope>
    <source>
        <strain evidence="4">CBS 892.96</strain>
    </source>
</reference>
<evidence type="ECO:0000313" key="4">
    <source>
        <dbReference type="EMBL" id="KAK4172359.1"/>
    </source>
</evidence>
<dbReference type="Gene3D" id="2.170.130.20">
    <property type="entry name" value="LCCL-like domain"/>
    <property type="match status" value="1"/>
</dbReference>
<accession>A0AAN7A3Y7</accession>
<reference evidence="4" key="1">
    <citation type="journal article" date="2023" name="Mol. Phylogenet. Evol.">
        <title>Genome-scale phylogeny and comparative genomics of the fungal order Sordariales.</title>
        <authorList>
            <person name="Hensen N."/>
            <person name="Bonometti L."/>
            <person name="Westerberg I."/>
            <person name="Brannstrom I.O."/>
            <person name="Guillou S."/>
            <person name="Cros-Aarteil S."/>
            <person name="Calhoun S."/>
            <person name="Haridas S."/>
            <person name="Kuo A."/>
            <person name="Mondo S."/>
            <person name="Pangilinan J."/>
            <person name="Riley R."/>
            <person name="LaButti K."/>
            <person name="Andreopoulos B."/>
            <person name="Lipzen A."/>
            <person name="Chen C."/>
            <person name="Yan M."/>
            <person name="Daum C."/>
            <person name="Ng V."/>
            <person name="Clum A."/>
            <person name="Steindorff A."/>
            <person name="Ohm R.A."/>
            <person name="Martin F."/>
            <person name="Silar P."/>
            <person name="Natvig D.O."/>
            <person name="Lalanne C."/>
            <person name="Gautier V."/>
            <person name="Ament-Velasquez S.L."/>
            <person name="Kruys A."/>
            <person name="Hutchinson M.I."/>
            <person name="Powell A.J."/>
            <person name="Barry K."/>
            <person name="Miller A.N."/>
            <person name="Grigoriev I.V."/>
            <person name="Debuchy R."/>
            <person name="Gladieux P."/>
            <person name="Hiltunen Thoren M."/>
            <person name="Johannesson H."/>
        </authorList>
    </citation>
    <scope>NUCLEOTIDE SEQUENCE</scope>
    <source>
        <strain evidence="4">CBS 892.96</strain>
    </source>
</reference>
<keyword evidence="5" id="KW-1185">Reference proteome</keyword>
<dbReference type="InterPro" id="IPR004043">
    <property type="entry name" value="LCCL"/>
</dbReference>
<dbReference type="PANTHER" id="PTHR31331">
    <property type="entry name" value="LCCL DOMAIN PROTEIN (AFU_ORTHOLOGUE AFUA_5G08630)"/>
    <property type="match status" value="1"/>
</dbReference>
<name>A0AAN7A3Y7_9PEZI</name>
<feature type="transmembrane region" description="Helical" evidence="2">
    <location>
        <begin position="360"/>
        <end position="378"/>
    </location>
</feature>
<feature type="transmembrane region" description="Helical" evidence="2">
    <location>
        <begin position="509"/>
        <end position="528"/>
    </location>
</feature>
<dbReference type="PROSITE" id="PS50820">
    <property type="entry name" value="LCCL"/>
    <property type="match status" value="1"/>
</dbReference>
<evidence type="ECO:0000259" key="3">
    <source>
        <dbReference type="PROSITE" id="PS50820"/>
    </source>
</evidence>
<feature type="transmembrane region" description="Helical" evidence="2">
    <location>
        <begin position="434"/>
        <end position="455"/>
    </location>
</feature>
<sequence length="697" mass="76891">MGETRDIEREAGVNGDSSGTTSTAASSNANILVVDENSHPDAPIRDAAGREEVDEADSSPPTPRFIQDESSWKRFKWVPYPVRRGIRATVKWTKGPPVPRRFRIKPLFPQVQQFPIVLLDKYLPNKLHRAALVLVLYAVWILSFAFTLQNGQSVSEIAEWGRLVKIGCGSTYWTPGNGCGLDGLDCRPFDDGGFPFRCPGNCGSYQVLNPHAVGDQEVIYKPLVVGGPPADGDGPAIYRGDSFICGSAIHAGVISDATGGCGVVRLVGLQSNYNSTKRNGITSVPFDSYFPLSFTFEHDIQCSSRDPRWSLLAISVVFTTVFSLFVTHPGLFFFTQFSGLFWTTGLAMDTPTYTDLASLFSREIGLYLPAMFVAWVMYDKMGVRRTLKGLTAHMEKTVLWLGGAWVGSLTNYTFDFIPIQRLTGHDLNQQPGARAALAIIIIVLTLIVVFQIWFFRQEARLRSHLKLYGLFAVGLIICLVLPGLNLRIHHYILALLLLPGTSLQTRPSLLFQGLLLGLFINGIARWGFDPILQTALALRGDAPMQSPLPVIAEPEISPNKSITFSWESPPTPLYDGISVLVNDVERFRTYFDDSNSMPGAGSGGAGNAVVTNVTWTRPTGLVTEDQPEYFRFAWVSGGTRGDYTKAGRWDGGREWAEMRPGPALKARDRGDEAGRVVGMERAREVMVDLRKREVDIL</sequence>
<dbReference type="Pfam" id="PF03815">
    <property type="entry name" value="LCCL"/>
    <property type="match status" value="1"/>
</dbReference>
<evidence type="ECO:0000256" key="1">
    <source>
        <dbReference type="SAM" id="MobiDB-lite"/>
    </source>
</evidence>
<dbReference type="SUPFAM" id="SSF69848">
    <property type="entry name" value="LCCL domain"/>
    <property type="match status" value="1"/>
</dbReference>
<proteinExistence type="predicted"/>
<feature type="region of interest" description="Disordered" evidence="1">
    <location>
        <begin position="1"/>
        <end position="66"/>
    </location>
</feature>
<organism evidence="4 5">
    <name type="scientific">Triangularia setosa</name>
    <dbReference type="NCBI Taxonomy" id="2587417"/>
    <lineage>
        <taxon>Eukaryota</taxon>
        <taxon>Fungi</taxon>
        <taxon>Dikarya</taxon>
        <taxon>Ascomycota</taxon>
        <taxon>Pezizomycotina</taxon>
        <taxon>Sordariomycetes</taxon>
        <taxon>Sordariomycetidae</taxon>
        <taxon>Sordariales</taxon>
        <taxon>Podosporaceae</taxon>
        <taxon>Triangularia</taxon>
    </lineage>
</organism>
<feature type="transmembrane region" description="Helical" evidence="2">
    <location>
        <begin position="130"/>
        <end position="148"/>
    </location>
</feature>
<evidence type="ECO:0000256" key="2">
    <source>
        <dbReference type="SAM" id="Phobius"/>
    </source>
</evidence>
<dbReference type="Proteomes" id="UP001302321">
    <property type="component" value="Unassembled WGS sequence"/>
</dbReference>
<keyword evidence="2" id="KW-1133">Transmembrane helix</keyword>
<keyword evidence="2" id="KW-0812">Transmembrane</keyword>
<evidence type="ECO:0000313" key="5">
    <source>
        <dbReference type="Proteomes" id="UP001302321"/>
    </source>
</evidence>
<dbReference type="InterPro" id="IPR036609">
    <property type="entry name" value="LCCL_sf"/>
</dbReference>
<gene>
    <name evidence="4" type="ORF">QBC36DRAFT_381845</name>
</gene>
<feature type="compositionally biased region" description="Low complexity" evidence="1">
    <location>
        <begin position="14"/>
        <end position="30"/>
    </location>
</feature>
<dbReference type="SMART" id="SM00603">
    <property type="entry name" value="LCCL"/>
    <property type="match status" value="1"/>
</dbReference>
<feature type="domain" description="LCCL" evidence="3">
    <location>
        <begin position="232"/>
        <end position="284"/>
    </location>
</feature>
<feature type="transmembrane region" description="Helical" evidence="2">
    <location>
        <begin position="309"/>
        <end position="326"/>
    </location>
</feature>
<protein>
    <recommendedName>
        <fullName evidence="3">LCCL domain-containing protein</fullName>
    </recommendedName>
</protein>
<feature type="transmembrane region" description="Helical" evidence="2">
    <location>
        <begin position="398"/>
        <end position="414"/>
    </location>
</feature>
<feature type="compositionally biased region" description="Basic and acidic residues" evidence="1">
    <location>
        <begin position="1"/>
        <end position="11"/>
    </location>
</feature>
<dbReference type="PANTHER" id="PTHR31331:SF8">
    <property type="entry name" value="LCCL DOMAIN PROTEIN (AFU_ORTHOLOGUE AFUA_5G02970)"/>
    <property type="match status" value="1"/>
</dbReference>
<dbReference type="InterPro" id="IPR051957">
    <property type="entry name" value="CRISP-LCCL_domain"/>
</dbReference>
<feature type="compositionally biased region" description="Basic and acidic residues" evidence="1">
    <location>
        <begin position="36"/>
        <end position="51"/>
    </location>
</feature>
<feature type="transmembrane region" description="Helical" evidence="2">
    <location>
        <begin position="467"/>
        <end position="489"/>
    </location>
</feature>
<keyword evidence="2" id="KW-0472">Membrane</keyword>
<dbReference type="AlphaFoldDB" id="A0AAN7A3Y7"/>
<comment type="caution">
    <text evidence="4">The sequence shown here is derived from an EMBL/GenBank/DDBJ whole genome shotgun (WGS) entry which is preliminary data.</text>
</comment>
<dbReference type="EMBL" id="MU866434">
    <property type="protein sequence ID" value="KAK4172359.1"/>
    <property type="molecule type" value="Genomic_DNA"/>
</dbReference>